<dbReference type="PROSITE" id="PS00463">
    <property type="entry name" value="ZN2_CY6_FUNGAL_1"/>
    <property type="match status" value="1"/>
</dbReference>
<feature type="region of interest" description="Disordered" evidence="8">
    <location>
        <begin position="319"/>
        <end position="346"/>
    </location>
</feature>
<name>A0A136IKS1_9PEZI</name>
<protein>
    <recommendedName>
        <fullName evidence="13">Fungal-specific transcription factor domain-domain-containing protein</fullName>
    </recommendedName>
</protein>
<keyword evidence="12" id="KW-1185">Reference proteome</keyword>
<evidence type="ECO:0000256" key="3">
    <source>
        <dbReference type="ARBA" id="ARBA00022833"/>
    </source>
</evidence>
<feature type="region of interest" description="Disordered" evidence="8">
    <location>
        <begin position="141"/>
        <end position="186"/>
    </location>
</feature>
<dbReference type="PANTHER" id="PTHR47660">
    <property type="entry name" value="TRANSCRIPTION FACTOR WITH C2H2 AND ZN(2)-CYS(6) DNA BINDING DOMAIN (EUROFUNG)-RELATED-RELATED"/>
    <property type="match status" value="1"/>
</dbReference>
<dbReference type="Pfam" id="PF00172">
    <property type="entry name" value="Zn_clus"/>
    <property type="match status" value="1"/>
</dbReference>
<accession>A0A136IKS1</accession>
<evidence type="ECO:0000259" key="10">
    <source>
        <dbReference type="PROSITE" id="PS50157"/>
    </source>
</evidence>
<sequence>MDLDHRASDPSSATHDTPAAASAAAAAPGPLFQCGTCKKRYKRVDHLARHVRSHTQSKPYPCRICSKSFGRADLLKRHVAAHDVREGRDSLGLAAPARRSSAGPGRVSTACKTCASCHLRCSEEKPCRRCLDRGLDCVWSNPPGHDDEGTSEGADDSFREDDAPRSRTPPRPADHRDFPATPTPKMELPQQPIIAPYHDHHPAEAPMGGFMNTPYFPNGFFDMSSASGTWTPLGAGPMAMGTSMDLDDIDLHFLNSYNTNLPFEIASDSGTNHTPQAILDPTPGSNSVEQGPQSSSRIPTSNAFRNSYWRFQPNAHDHASAEEHNLSLPADKDGQPSTAASKIARSQRLKTRPLSLNARDKILTLVVDNCRPENLSRAVASFPSIELLDALIHFYLSSVIVRADSFVHISSFDPNTKKAELLAAMASAGAVLTSDPALIKLGSAIQECVRGAVPKHWERDNSTTRDLELSQAWMISLETAIWSGHSRKVEIAESFMQPLLTMLRRNARFRPSGYTEIKLWQDDEGHTLDGKWKDWVAQESFKRLAFRMFQHDTDSSLALMINPLVSYAEVVVELPCSNEMWSAPTKERWKVMYLASQQQQHHTAPTPPSSLSLGASALTLSDYLDNPTFHLPTDILTASFAYLGVVYLLCSRHEELVKLLNRFRLSLDDVPPSISNSMCMVAMMRAEHIAVHIHAPFEDILRFAGMEGPEQSRIAYDSVVEWVRTENARKAVWHAGQILRCARTAHRLKVQGPMAVVVFHASLILWVYGLILQQNQMQSPPGEDLRLRSLVPVDDDESGAVQRFIQLDRGAPSIQKRVSADSNNTGSDSTHVSLFEPDRVMDAIIDILSQNHPPKSRPPLVENLVQVLTELARSAPPLAARSEQSKN</sequence>
<gene>
    <name evidence="11" type="ORF">Micbo1qcDRAFT_223304</name>
</gene>
<dbReference type="CDD" id="cd12148">
    <property type="entry name" value="fungal_TF_MHR"/>
    <property type="match status" value="1"/>
</dbReference>
<dbReference type="PROSITE" id="PS50048">
    <property type="entry name" value="ZN2_CY6_FUNGAL_2"/>
    <property type="match status" value="1"/>
</dbReference>
<dbReference type="PROSITE" id="PS00028">
    <property type="entry name" value="ZINC_FINGER_C2H2_1"/>
    <property type="match status" value="2"/>
</dbReference>
<dbReference type="Pfam" id="PF00096">
    <property type="entry name" value="zf-C2H2"/>
    <property type="match status" value="2"/>
</dbReference>
<dbReference type="STRING" id="196109.A0A136IKS1"/>
<dbReference type="SMART" id="SM00355">
    <property type="entry name" value="ZnF_C2H2"/>
    <property type="match status" value="2"/>
</dbReference>
<dbReference type="GO" id="GO:0000981">
    <property type="term" value="F:DNA-binding transcription factor activity, RNA polymerase II-specific"/>
    <property type="evidence" value="ECO:0007669"/>
    <property type="project" value="InterPro"/>
</dbReference>
<keyword evidence="6" id="KW-0539">Nucleus</keyword>
<reference evidence="12" key="1">
    <citation type="submission" date="2016-02" db="EMBL/GenBank/DDBJ databases">
        <title>Draft genome sequence of Microdochium bolleyi, a fungal endophyte of beachgrass.</title>
        <authorList>
            <consortium name="DOE Joint Genome Institute"/>
            <person name="David A.S."/>
            <person name="May G."/>
            <person name="Haridas S."/>
            <person name="Lim J."/>
            <person name="Wang M."/>
            <person name="Labutti K."/>
            <person name="Lipzen A."/>
            <person name="Barry K."/>
            <person name="Grigoriev I.V."/>
        </authorList>
    </citation>
    <scope>NUCLEOTIDE SEQUENCE [LARGE SCALE GENOMIC DNA]</scope>
    <source>
        <strain evidence="12">J235TASD1</strain>
    </source>
</reference>
<feature type="region of interest" description="Disordered" evidence="8">
    <location>
        <begin position="269"/>
        <end position="300"/>
    </location>
</feature>
<evidence type="ECO:0000259" key="9">
    <source>
        <dbReference type="PROSITE" id="PS50048"/>
    </source>
</evidence>
<evidence type="ECO:0000256" key="1">
    <source>
        <dbReference type="ARBA" id="ARBA00022723"/>
    </source>
</evidence>
<dbReference type="SUPFAM" id="SSF57701">
    <property type="entry name" value="Zn2/Cys6 DNA-binding domain"/>
    <property type="match status" value="1"/>
</dbReference>
<dbReference type="GO" id="GO:0008270">
    <property type="term" value="F:zinc ion binding"/>
    <property type="evidence" value="ECO:0007669"/>
    <property type="project" value="UniProtKB-KW"/>
</dbReference>
<organism evidence="11 12">
    <name type="scientific">Microdochium bolleyi</name>
    <dbReference type="NCBI Taxonomy" id="196109"/>
    <lineage>
        <taxon>Eukaryota</taxon>
        <taxon>Fungi</taxon>
        <taxon>Dikarya</taxon>
        <taxon>Ascomycota</taxon>
        <taxon>Pezizomycotina</taxon>
        <taxon>Sordariomycetes</taxon>
        <taxon>Xylariomycetidae</taxon>
        <taxon>Xylariales</taxon>
        <taxon>Microdochiaceae</taxon>
        <taxon>Microdochium</taxon>
    </lineage>
</organism>
<evidence type="ECO:0000256" key="4">
    <source>
        <dbReference type="ARBA" id="ARBA00023015"/>
    </source>
</evidence>
<feature type="region of interest" description="Disordered" evidence="8">
    <location>
        <begin position="1"/>
        <end position="24"/>
    </location>
</feature>
<dbReference type="GO" id="GO:0003677">
    <property type="term" value="F:DNA binding"/>
    <property type="evidence" value="ECO:0007669"/>
    <property type="project" value="InterPro"/>
</dbReference>
<evidence type="ECO:0000256" key="5">
    <source>
        <dbReference type="ARBA" id="ARBA00023163"/>
    </source>
</evidence>
<dbReference type="InterPro" id="IPR001138">
    <property type="entry name" value="Zn2Cys6_DnaBD"/>
</dbReference>
<feature type="compositionally biased region" description="Polar residues" evidence="8">
    <location>
        <begin position="283"/>
        <end position="300"/>
    </location>
</feature>
<evidence type="ECO:0000256" key="6">
    <source>
        <dbReference type="ARBA" id="ARBA00023242"/>
    </source>
</evidence>
<dbReference type="InParanoid" id="A0A136IKS1"/>
<dbReference type="SMART" id="SM00066">
    <property type="entry name" value="GAL4"/>
    <property type="match status" value="1"/>
</dbReference>
<dbReference type="CDD" id="cd00067">
    <property type="entry name" value="GAL4"/>
    <property type="match status" value="1"/>
</dbReference>
<keyword evidence="4" id="KW-0805">Transcription regulation</keyword>
<keyword evidence="3" id="KW-0862">Zinc</keyword>
<feature type="compositionally biased region" description="Low complexity" evidence="8">
    <location>
        <begin position="10"/>
        <end position="24"/>
    </location>
</feature>
<dbReference type="Gene3D" id="4.10.240.10">
    <property type="entry name" value="Zn(2)-C6 fungal-type DNA-binding domain"/>
    <property type="match status" value="1"/>
</dbReference>
<evidence type="ECO:0000256" key="2">
    <source>
        <dbReference type="ARBA" id="ARBA00022771"/>
    </source>
</evidence>
<evidence type="ECO:0000313" key="12">
    <source>
        <dbReference type="Proteomes" id="UP000070501"/>
    </source>
</evidence>
<dbReference type="FunFam" id="3.30.160.60:FF:002343">
    <property type="entry name" value="Zinc finger protein 33A"/>
    <property type="match status" value="1"/>
</dbReference>
<feature type="domain" description="Zn(2)-C6 fungal-type" evidence="9">
    <location>
        <begin position="110"/>
        <end position="139"/>
    </location>
</feature>
<evidence type="ECO:0000256" key="7">
    <source>
        <dbReference type="PROSITE-ProRule" id="PRU00042"/>
    </source>
</evidence>
<dbReference type="InterPro" id="IPR036864">
    <property type="entry name" value="Zn2-C6_fun-type_DNA-bd_sf"/>
</dbReference>
<dbReference type="InterPro" id="IPR036236">
    <property type="entry name" value="Znf_C2H2_sf"/>
</dbReference>
<feature type="compositionally biased region" description="Basic and acidic residues" evidence="8">
    <location>
        <begin position="156"/>
        <end position="165"/>
    </location>
</feature>
<dbReference type="AlphaFoldDB" id="A0A136IKS1"/>
<dbReference type="InterPro" id="IPR007219">
    <property type="entry name" value="XnlR_reg_dom"/>
</dbReference>
<dbReference type="OrthoDB" id="40579at2759"/>
<keyword evidence="2 7" id="KW-0863">Zinc-finger</keyword>
<feature type="domain" description="C2H2-type" evidence="10">
    <location>
        <begin position="32"/>
        <end position="59"/>
    </location>
</feature>
<dbReference type="Gene3D" id="3.30.160.60">
    <property type="entry name" value="Classic Zinc Finger"/>
    <property type="match status" value="2"/>
</dbReference>
<dbReference type="Proteomes" id="UP000070501">
    <property type="component" value="Unassembled WGS sequence"/>
</dbReference>
<dbReference type="SUPFAM" id="SSF57667">
    <property type="entry name" value="beta-beta-alpha zinc fingers"/>
    <property type="match status" value="1"/>
</dbReference>
<evidence type="ECO:0000313" key="11">
    <source>
        <dbReference type="EMBL" id="KXJ85368.1"/>
    </source>
</evidence>
<proteinExistence type="predicted"/>
<evidence type="ECO:0000256" key="8">
    <source>
        <dbReference type="SAM" id="MobiDB-lite"/>
    </source>
</evidence>
<dbReference type="InterPro" id="IPR013087">
    <property type="entry name" value="Znf_C2H2_type"/>
</dbReference>
<evidence type="ECO:0008006" key="13">
    <source>
        <dbReference type="Google" id="ProtNLM"/>
    </source>
</evidence>
<dbReference type="EMBL" id="KQ964284">
    <property type="protein sequence ID" value="KXJ85368.1"/>
    <property type="molecule type" value="Genomic_DNA"/>
</dbReference>
<dbReference type="PROSITE" id="PS50157">
    <property type="entry name" value="ZINC_FINGER_C2H2_2"/>
    <property type="match status" value="2"/>
</dbReference>
<dbReference type="GO" id="GO:0006351">
    <property type="term" value="P:DNA-templated transcription"/>
    <property type="evidence" value="ECO:0007669"/>
    <property type="project" value="InterPro"/>
</dbReference>
<dbReference type="PANTHER" id="PTHR47660:SF2">
    <property type="entry name" value="TRANSCRIPTION FACTOR WITH C2H2 AND ZN(2)-CYS(6) DNA BINDING DOMAIN (EUROFUNG)"/>
    <property type="match status" value="1"/>
</dbReference>
<feature type="compositionally biased region" description="Basic and acidic residues" evidence="8">
    <location>
        <begin position="319"/>
        <end position="334"/>
    </location>
</feature>
<dbReference type="Pfam" id="PF04082">
    <property type="entry name" value="Fungal_trans"/>
    <property type="match status" value="1"/>
</dbReference>
<keyword evidence="5" id="KW-0804">Transcription</keyword>
<feature type="domain" description="C2H2-type" evidence="10">
    <location>
        <begin position="60"/>
        <end position="87"/>
    </location>
</feature>
<keyword evidence="1" id="KW-0479">Metal-binding</keyword>